<dbReference type="EMBL" id="GBRH01169611">
    <property type="protein sequence ID" value="JAE28285.1"/>
    <property type="molecule type" value="Transcribed_RNA"/>
</dbReference>
<accession>A0A0A9GTD2</accession>
<sequence length="73" mass="8212">MACPFRLESVGASRVHDAILPSVRFKQAAKATAASTWIAHVCKAYQLKSNLHNSQQQQHMRPFHFAFTKVYGP</sequence>
<reference evidence="1" key="2">
    <citation type="journal article" date="2015" name="Data Brief">
        <title>Shoot transcriptome of the giant reed, Arundo donax.</title>
        <authorList>
            <person name="Barrero R.A."/>
            <person name="Guerrero F.D."/>
            <person name="Moolhuijzen P."/>
            <person name="Goolsby J.A."/>
            <person name="Tidwell J."/>
            <person name="Bellgard S.E."/>
            <person name="Bellgard M.I."/>
        </authorList>
    </citation>
    <scope>NUCLEOTIDE SEQUENCE</scope>
    <source>
        <tissue evidence="1">Shoot tissue taken approximately 20 cm above the soil surface</tissue>
    </source>
</reference>
<organism evidence="1">
    <name type="scientific">Arundo donax</name>
    <name type="common">Giant reed</name>
    <name type="synonym">Donax arundinaceus</name>
    <dbReference type="NCBI Taxonomy" id="35708"/>
    <lineage>
        <taxon>Eukaryota</taxon>
        <taxon>Viridiplantae</taxon>
        <taxon>Streptophyta</taxon>
        <taxon>Embryophyta</taxon>
        <taxon>Tracheophyta</taxon>
        <taxon>Spermatophyta</taxon>
        <taxon>Magnoliopsida</taxon>
        <taxon>Liliopsida</taxon>
        <taxon>Poales</taxon>
        <taxon>Poaceae</taxon>
        <taxon>PACMAD clade</taxon>
        <taxon>Arundinoideae</taxon>
        <taxon>Arundineae</taxon>
        <taxon>Arundo</taxon>
    </lineage>
</organism>
<protein>
    <submittedName>
        <fullName evidence="1">Uncharacterized protein</fullName>
    </submittedName>
</protein>
<dbReference type="AlphaFoldDB" id="A0A0A9GTD2"/>
<evidence type="ECO:0000313" key="1">
    <source>
        <dbReference type="EMBL" id="JAE28285.1"/>
    </source>
</evidence>
<proteinExistence type="predicted"/>
<reference evidence="1" key="1">
    <citation type="submission" date="2014-09" db="EMBL/GenBank/DDBJ databases">
        <authorList>
            <person name="Magalhaes I.L.F."/>
            <person name="Oliveira U."/>
            <person name="Santos F.R."/>
            <person name="Vidigal T.H.D.A."/>
            <person name="Brescovit A.D."/>
            <person name="Santos A.J."/>
        </authorList>
    </citation>
    <scope>NUCLEOTIDE SEQUENCE</scope>
    <source>
        <tissue evidence="1">Shoot tissue taken approximately 20 cm above the soil surface</tissue>
    </source>
</reference>
<name>A0A0A9GTD2_ARUDO</name>